<evidence type="ECO:0000256" key="1">
    <source>
        <dbReference type="SAM" id="Phobius"/>
    </source>
</evidence>
<sequence>MAYVIEVIALGQNQYPYIETVINLLNKSQEEFIYRLPPERLLKNGLSFSLSRYKKEDVYEWLEKYRQAAKGNRRFVIAILKGEIDNNFFGGSKAKLGLAYFSTNKKNLFNKSPYAYIAYFIIRYSLKFVSPEVKNHEDTRGCFYDYMGYKPDIGESLKSLRLCDECSLKIQPNFNEEIYDSIFLKMSKVIKRLELWWWFYKIKFWFAPQKAPNEQVDNSWLFTSISLGIAASLLVFYLSGWFELSLIIFLVVGIYVFLHNPKRRYFRLGATLFGFAALSGIPRISAAMGYKMTSGNPEVGNEDWFLKLDVFDEPLLPIAFVIAGIILMTFDRKEN</sequence>
<feature type="transmembrane region" description="Helical" evidence="1">
    <location>
        <begin position="234"/>
        <end position="258"/>
    </location>
</feature>
<keyword evidence="1" id="KW-0472">Membrane</keyword>
<dbReference type="Proteomes" id="UP000223913">
    <property type="component" value="Unassembled WGS sequence"/>
</dbReference>
<proteinExistence type="predicted"/>
<name>A0A2D0N985_FLAN2</name>
<dbReference type="AlphaFoldDB" id="A0A2D0N985"/>
<organism evidence="2 3">
    <name type="scientific">Flavilitoribacter nigricans (strain ATCC 23147 / DSM 23189 / NBRC 102662 / NCIMB 1420 / SS-2)</name>
    <name type="common">Lewinella nigricans</name>
    <dbReference type="NCBI Taxonomy" id="1122177"/>
    <lineage>
        <taxon>Bacteria</taxon>
        <taxon>Pseudomonadati</taxon>
        <taxon>Bacteroidota</taxon>
        <taxon>Saprospiria</taxon>
        <taxon>Saprospirales</taxon>
        <taxon>Lewinellaceae</taxon>
        <taxon>Flavilitoribacter</taxon>
    </lineage>
</organism>
<evidence type="ECO:0000313" key="3">
    <source>
        <dbReference type="Proteomes" id="UP000223913"/>
    </source>
</evidence>
<evidence type="ECO:0000313" key="2">
    <source>
        <dbReference type="EMBL" id="PHN04343.1"/>
    </source>
</evidence>
<protein>
    <submittedName>
        <fullName evidence="2">Uncharacterized protein</fullName>
    </submittedName>
</protein>
<dbReference type="RefSeq" id="WP_099152369.1">
    <property type="nucleotide sequence ID" value="NZ_PDUD01000026.1"/>
</dbReference>
<gene>
    <name evidence="2" type="ORF">CRP01_22540</name>
</gene>
<comment type="caution">
    <text evidence="2">The sequence shown here is derived from an EMBL/GenBank/DDBJ whole genome shotgun (WGS) entry which is preliminary data.</text>
</comment>
<keyword evidence="3" id="KW-1185">Reference proteome</keyword>
<keyword evidence="1" id="KW-1133">Transmembrane helix</keyword>
<accession>A0A2D0N985</accession>
<feature type="transmembrane region" description="Helical" evidence="1">
    <location>
        <begin position="265"/>
        <end position="284"/>
    </location>
</feature>
<dbReference type="EMBL" id="PDUD01000026">
    <property type="protein sequence ID" value="PHN04343.1"/>
    <property type="molecule type" value="Genomic_DNA"/>
</dbReference>
<reference evidence="2 3" key="1">
    <citation type="submission" date="2017-10" db="EMBL/GenBank/DDBJ databases">
        <title>The draft genome sequence of Lewinella nigricans NBRC 102662.</title>
        <authorList>
            <person name="Wang K."/>
        </authorList>
    </citation>
    <scope>NUCLEOTIDE SEQUENCE [LARGE SCALE GENOMIC DNA]</scope>
    <source>
        <strain evidence="2 3">NBRC 102662</strain>
    </source>
</reference>
<feature type="transmembrane region" description="Helical" evidence="1">
    <location>
        <begin position="314"/>
        <end position="330"/>
    </location>
</feature>
<dbReference type="OrthoDB" id="9770965at2"/>
<keyword evidence="1" id="KW-0812">Transmembrane</keyword>